<feature type="domain" description="Glycoside hydrolase family 5" evidence="5">
    <location>
        <begin position="43"/>
        <end position="323"/>
    </location>
</feature>
<protein>
    <recommendedName>
        <fullName evidence="5">Glycoside hydrolase family 5 domain-containing protein</fullName>
    </recommendedName>
</protein>
<dbReference type="SUPFAM" id="SSF51445">
    <property type="entry name" value="(Trans)glycosidases"/>
    <property type="match status" value="1"/>
</dbReference>
<evidence type="ECO:0000256" key="1">
    <source>
        <dbReference type="ARBA" id="ARBA00022801"/>
    </source>
</evidence>
<evidence type="ECO:0000313" key="7">
    <source>
        <dbReference type="Proteomes" id="UP000642829"/>
    </source>
</evidence>
<dbReference type="EMBL" id="BMXG01000007">
    <property type="protein sequence ID" value="GHB99714.1"/>
    <property type="molecule type" value="Genomic_DNA"/>
</dbReference>
<dbReference type="PROSITE" id="PS00659">
    <property type="entry name" value="GLYCOSYL_HYDROL_F5"/>
    <property type="match status" value="1"/>
</dbReference>
<dbReference type="InterPro" id="IPR017853">
    <property type="entry name" value="GH"/>
</dbReference>
<comment type="similarity">
    <text evidence="3">Belongs to the glycosyl hydrolase 5 (cellulase A) family.</text>
</comment>
<accession>A0A8J3D9V3</accession>
<keyword evidence="1 3" id="KW-0378">Hydrolase</keyword>
<name>A0A8J3D9V3_9BACT</name>
<dbReference type="Gene3D" id="3.20.20.80">
    <property type="entry name" value="Glycosidases"/>
    <property type="match status" value="1"/>
</dbReference>
<sequence length="362" mass="40701">MLMNTHLQADSIDRNYPKDPAAEAPNENAWPAEIKVSGNRLVDTNGDEVWLQGVAIPGLEIVPKGHGAVNSVIVAIELWNANVVRLAIKDEFWYGRGKGQTDGGLAYRAIIDSAVNAAANRGAYIVLDHHRYRAVKSEQIPFWQELATLYRNHPAVLFDIINEPHEISWSVWRDGGFVPNDNKAIDEAGFLDEETKQSNRGFESPGMQKLVEAIRETGARNIIIAGGLQWAYDLSGVLNGYALVDPSGNGIMYSTHVYNWKRGWQKAFLDAASKYPIFVGEVGADIKKMNFIPSEDQEDPYTWVPDMLGIIQQHRLNWTGWSFHTWATPVMLSDWQYNPTLFWGDMAKRALAGEQFENQSLR</sequence>
<dbReference type="InterPro" id="IPR018087">
    <property type="entry name" value="Glyco_hydro_5_CS"/>
</dbReference>
<evidence type="ECO:0000256" key="2">
    <source>
        <dbReference type="ARBA" id="ARBA00023295"/>
    </source>
</evidence>
<evidence type="ECO:0000313" key="6">
    <source>
        <dbReference type="EMBL" id="GHB99714.1"/>
    </source>
</evidence>
<dbReference type="Pfam" id="PF00150">
    <property type="entry name" value="Cellulase"/>
    <property type="match status" value="1"/>
</dbReference>
<comment type="caution">
    <text evidence="6">The sequence shown here is derived from an EMBL/GenBank/DDBJ whole genome shotgun (WGS) entry which is preliminary data.</text>
</comment>
<proteinExistence type="inferred from homology"/>
<reference evidence="6" key="2">
    <citation type="submission" date="2020-09" db="EMBL/GenBank/DDBJ databases">
        <authorList>
            <person name="Sun Q."/>
            <person name="Kim S."/>
        </authorList>
    </citation>
    <scope>NUCLEOTIDE SEQUENCE</scope>
    <source>
        <strain evidence="6">KCTC 12870</strain>
    </source>
</reference>
<dbReference type="InterPro" id="IPR001547">
    <property type="entry name" value="Glyco_hydro_5"/>
</dbReference>
<evidence type="ECO:0000259" key="5">
    <source>
        <dbReference type="Pfam" id="PF00150"/>
    </source>
</evidence>
<reference evidence="6" key="1">
    <citation type="journal article" date="2014" name="Int. J. Syst. Evol. Microbiol.">
        <title>Complete genome sequence of Corynebacterium casei LMG S-19264T (=DSM 44701T), isolated from a smear-ripened cheese.</title>
        <authorList>
            <consortium name="US DOE Joint Genome Institute (JGI-PGF)"/>
            <person name="Walter F."/>
            <person name="Albersmeier A."/>
            <person name="Kalinowski J."/>
            <person name="Ruckert C."/>
        </authorList>
    </citation>
    <scope>NUCLEOTIDE SEQUENCE</scope>
    <source>
        <strain evidence="6">KCTC 12870</strain>
    </source>
</reference>
<feature type="compositionally biased region" description="Basic and acidic residues" evidence="4">
    <location>
        <begin position="11"/>
        <end position="21"/>
    </location>
</feature>
<feature type="region of interest" description="Disordered" evidence="4">
    <location>
        <begin position="1"/>
        <end position="29"/>
    </location>
</feature>
<dbReference type="Proteomes" id="UP000642829">
    <property type="component" value="Unassembled WGS sequence"/>
</dbReference>
<keyword evidence="2 3" id="KW-0326">Glycosidase</keyword>
<organism evidence="6 7">
    <name type="scientific">Cerasicoccus arenae</name>
    <dbReference type="NCBI Taxonomy" id="424488"/>
    <lineage>
        <taxon>Bacteria</taxon>
        <taxon>Pseudomonadati</taxon>
        <taxon>Verrucomicrobiota</taxon>
        <taxon>Opitutia</taxon>
        <taxon>Puniceicoccales</taxon>
        <taxon>Cerasicoccaceae</taxon>
        <taxon>Cerasicoccus</taxon>
    </lineage>
</organism>
<keyword evidence="7" id="KW-1185">Reference proteome</keyword>
<dbReference type="GO" id="GO:0004553">
    <property type="term" value="F:hydrolase activity, hydrolyzing O-glycosyl compounds"/>
    <property type="evidence" value="ECO:0007669"/>
    <property type="project" value="InterPro"/>
</dbReference>
<dbReference type="PANTHER" id="PTHR34142">
    <property type="entry name" value="ENDO-BETA-1,4-GLUCANASE A"/>
    <property type="match status" value="1"/>
</dbReference>
<evidence type="ECO:0000256" key="3">
    <source>
        <dbReference type="RuleBase" id="RU361153"/>
    </source>
</evidence>
<dbReference type="AlphaFoldDB" id="A0A8J3D9V3"/>
<dbReference type="PANTHER" id="PTHR34142:SF1">
    <property type="entry name" value="GLYCOSIDE HYDROLASE FAMILY 5 DOMAIN-CONTAINING PROTEIN"/>
    <property type="match status" value="1"/>
</dbReference>
<evidence type="ECO:0000256" key="4">
    <source>
        <dbReference type="SAM" id="MobiDB-lite"/>
    </source>
</evidence>
<gene>
    <name evidence="6" type="ORF">GCM10007047_15040</name>
</gene>
<dbReference type="GO" id="GO:0009251">
    <property type="term" value="P:glucan catabolic process"/>
    <property type="evidence" value="ECO:0007669"/>
    <property type="project" value="TreeGrafter"/>
</dbReference>